<accession>A0AAD5J5S6</accession>
<dbReference type="EMBL" id="JAJSOW010000100">
    <property type="protein sequence ID" value="KAI9186116.1"/>
    <property type="molecule type" value="Genomic_DNA"/>
</dbReference>
<comment type="similarity">
    <text evidence="4 14">Belongs to the cytochrome P450 family.</text>
</comment>
<evidence type="ECO:0000256" key="7">
    <source>
        <dbReference type="ARBA" id="ARBA00022723"/>
    </source>
</evidence>
<dbReference type="GO" id="GO:0005506">
    <property type="term" value="F:iron ion binding"/>
    <property type="evidence" value="ECO:0007669"/>
    <property type="project" value="InterPro"/>
</dbReference>
<evidence type="ECO:0000313" key="16">
    <source>
        <dbReference type="EMBL" id="KAI9186116.1"/>
    </source>
</evidence>
<dbReference type="GO" id="GO:0004497">
    <property type="term" value="F:monooxygenase activity"/>
    <property type="evidence" value="ECO:0007669"/>
    <property type="project" value="UniProtKB-KW"/>
</dbReference>
<dbReference type="InterPro" id="IPR001128">
    <property type="entry name" value="Cyt_P450"/>
</dbReference>
<dbReference type="PANTHER" id="PTHR47953">
    <property type="entry name" value="OS08G0105600 PROTEIN"/>
    <property type="match status" value="1"/>
</dbReference>
<dbReference type="FunFam" id="1.10.630.10:FF:000043">
    <property type="entry name" value="Cytochrome P450 99A2"/>
    <property type="match status" value="1"/>
</dbReference>
<feature type="coiled-coil region" evidence="15">
    <location>
        <begin position="122"/>
        <end position="160"/>
    </location>
</feature>
<reference evidence="16" key="1">
    <citation type="journal article" date="2022" name="Plant J.">
        <title>Strategies of tolerance reflected in two North American maple genomes.</title>
        <authorList>
            <person name="McEvoy S.L."/>
            <person name="Sezen U.U."/>
            <person name="Trouern-Trend A."/>
            <person name="McMahon S.M."/>
            <person name="Schaberg P.G."/>
            <person name="Yang J."/>
            <person name="Wegrzyn J.L."/>
            <person name="Swenson N.G."/>
        </authorList>
    </citation>
    <scope>NUCLEOTIDE SEQUENCE</scope>
    <source>
        <strain evidence="16">91603</strain>
    </source>
</reference>
<evidence type="ECO:0000256" key="1">
    <source>
        <dbReference type="ARBA" id="ARBA00001971"/>
    </source>
</evidence>
<dbReference type="Proteomes" id="UP001064489">
    <property type="component" value="Chromosome 3"/>
</dbReference>
<keyword evidence="6" id="KW-0812">Transmembrane</keyword>
<evidence type="ECO:0008006" key="18">
    <source>
        <dbReference type="Google" id="ProtNLM"/>
    </source>
</evidence>
<keyword evidence="10 13" id="KW-0408">Iron</keyword>
<keyword evidence="12" id="KW-0472">Membrane</keyword>
<comment type="pathway">
    <text evidence="3">Secondary metabolite biosynthesis; terpenoid biosynthesis.</text>
</comment>
<comment type="cofactor">
    <cofactor evidence="1 13">
        <name>heme</name>
        <dbReference type="ChEBI" id="CHEBI:30413"/>
    </cofactor>
</comment>
<keyword evidence="8" id="KW-1133">Transmembrane helix</keyword>
<dbReference type="InterPro" id="IPR002401">
    <property type="entry name" value="Cyt_P450_E_grp-I"/>
</dbReference>
<organism evidence="16 17">
    <name type="scientific">Acer negundo</name>
    <name type="common">Box elder</name>
    <dbReference type="NCBI Taxonomy" id="4023"/>
    <lineage>
        <taxon>Eukaryota</taxon>
        <taxon>Viridiplantae</taxon>
        <taxon>Streptophyta</taxon>
        <taxon>Embryophyta</taxon>
        <taxon>Tracheophyta</taxon>
        <taxon>Spermatophyta</taxon>
        <taxon>Magnoliopsida</taxon>
        <taxon>eudicotyledons</taxon>
        <taxon>Gunneridae</taxon>
        <taxon>Pentapetalae</taxon>
        <taxon>rosids</taxon>
        <taxon>malvids</taxon>
        <taxon>Sapindales</taxon>
        <taxon>Sapindaceae</taxon>
        <taxon>Hippocastanoideae</taxon>
        <taxon>Acereae</taxon>
        <taxon>Acer</taxon>
    </lineage>
</organism>
<dbReference type="GO" id="GO:0020037">
    <property type="term" value="F:heme binding"/>
    <property type="evidence" value="ECO:0007669"/>
    <property type="project" value="InterPro"/>
</dbReference>
<proteinExistence type="inferred from homology"/>
<evidence type="ECO:0000256" key="2">
    <source>
        <dbReference type="ARBA" id="ARBA00004167"/>
    </source>
</evidence>
<evidence type="ECO:0000256" key="10">
    <source>
        <dbReference type="ARBA" id="ARBA00023004"/>
    </source>
</evidence>
<comment type="subcellular location">
    <subcellularLocation>
        <location evidence="2">Membrane</location>
        <topology evidence="2">Single-pass membrane protein</topology>
    </subcellularLocation>
</comment>
<feature type="binding site" description="axial binding residue" evidence="13">
    <location>
        <position position="334"/>
    </location>
    <ligand>
        <name>heme</name>
        <dbReference type="ChEBI" id="CHEBI:30413"/>
    </ligand>
    <ligandPart>
        <name>Fe</name>
        <dbReference type="ChEBI" id="CHEBI:18248"/>
    </ligandPart>
</feature>
<comment type="caution">
    <text evidence="16">The sequence shown here is derived from an EMBL/GenBank/DDBJ whole genome shotgun (WGS) entry which is preliminary data.</text>
</comment>
<evidence type="ECO:0000256" key="11">
    <source>
        <dbReference type="ARBA" id="ARBA00023033"/>
    </source>
</evidence>
<dbReference type="PROSITE" id="PS00086">
    <property type="entry name" value="CYTOCHROME_P450"/>
    <property type="match status" value="1"/>
</dbReference>
<evidence type="ECO:0000256" key="12">
    <source>
        <dbReference type="ARBA" id="ARBA00023136"/>
    </source>
</evidence>
<evidence type="ECO:0000256" key="9">
    <source>
        <dbReference type="ARBA" id="ARBA00023002"/>
    </source>
</evidence>
<dbReference type="Gene3D" id="1.10.630.10">
    <property type="entry name" value="Cytochrome P450"/>
    <property type="match status" value="1"/>
</dbReference>
<evidence type="ECO:0000256" key="13">
    <source>
        <dbReference type="PIRSR" id="PIRSR602401-1"/>
    </source>
</evidence>
<evidence type="ECO:0000256" key="3">
    <source>
        <dbReference type="ARBA" id="ARBA00004721"/>
    </source>
</evidence>
<dbReference type="GO" id="GO:0016020">
    <property type="term" value="C:membrane"/>
    <property type="evidence" value="ECO:0007669"/>
    <property type="project" value="UniProtKB-SubCell"/>
</dbReference>
<dbReference type="AlphaFoldDB" id="A0AAD5J5S6"/>
<evidence type="ECO:0000313" key="17">
    <source>
        <dbReference type="Proteomes" id="UP001064489"/>
    </source>
</evidence>
<dbReference type="PANTHER" id="PTHR47953:SF19">
    <property type="entry name" value="OS06G0641600 PROTEIN"/>
    <property type="match status" value="1"/>
</dbReference>
<dbReference type="PRINTS" id="PR00463">
    <property type="entry name" value="EP450I"/>
</dbReference>
<gene>
    <name evidence="16" type="ORF">LWI28_013913</name>
</gene>
<evidence type="ECO:0000256" key="4">
    <source>
        <dbReference type="ARBA" id="ARBA00010617"/>
    </source>
</evidence>
<dbReference type="InterPro" id="IPR052306">
    <property type="entry name" value="CYP450_71D"/>
</dbReference>
<keyword evidence="15" id="KW-0175">Coiled coil</keyword>
<dbReference type="InterPro" id="IPR017972">
    <property type="entry name" value="Cyt_P450_CS"/>
</dbReference>
<evidence type="ECO:0000256" key="6">
    <source>
        <dbReference type="ARBA" id="ARBA00022692"/>
    </source>
</evidence>
<dbReference type="SUPFAM" id="SSF48264">
    <property type="entry name" value="Cytochrome P450"/>
    <property type="match status" value="1"/>
</dbReference>
<dbReference type="PRINTS" id="PR00385">
    <property type="entry name" value="P450"/>
</dbReference>
<keyword evidence="11 14" id="KW-0503">Monooxygenase</keyword>
<keyword evidence="9 14" id="KW-0560">Oxidoreductase</keyword>
<dbReference type="CDD" id="cd11072">
    <property type="entry name" value="CYP71-like"/>
    <property type="match status" value="1"/>
</dbReference>
<keyword evidence="5 13" id="KW-0349">Heme</keyword>
<evidence type="ECO:0000256" key="5">
    <source>
        <dbReference type="ARBA" id="ARBA00022617"/>
    </source>
</evidence>
<dbReference type="GO" id="GO:0016705">
    <property type="term" value="F:oxidoreductase activity, acting on paired donors, with incorporation or reduction of molecular oxygen"/>
    <property type="evidence" value="ECO:0007669"/>
    <property type="project" value="InterPro"/>
</dbReference>
<dbReference type="InterPro" id="IPR036396">
    <property type="entry name" value="Cyt_P450_sf"/>
</dbReference>
<keyword evidence="17" id="KW-1185">Reference proteome</keyword>
<evidence type="ECO:0000256" key="8">
    <source>
        <dbReference type="ARBA" id="ARBA00022989"/>
    </source>
</evidence>
<evidence type="ECO:0000256" key="15">
    <source>
        <dbReference type="SAM" id="Coils"/>
    </source>
</evidence>
<dbReference type="Pfam" id="PF00067">
    <property type="entry name" value="p450"/>
    <property type="match status" value="1"/>
</dbReference>
<evidence type="ECO:0000256" key="14">
    <source>
        <dbReference type="RuleBase" id="RU000461"/>
    </source>
</evidence>
<name>A0AAD5J5S6_ACENE</name>
<keyword evidence="7 13" id="KW-0479">Metal-binding</keyword>
<sequence length="397" mass="45523">MEILFYNSTSTAFSPYGDYWRRVKKISTIELLNTKRVQSFRSIREEEVSNLVNWISTKEGSPINFTSKVYSVNSCITLRAAFGTKSEGHRDVIQSVMQETLELLSGFDLVDLFPSIGMLQWITGIRSRLEKLHQEIDRMLENIINEHKQAAVKVSEENNKDLVDVLLKVQEDVDDGFHLTTDNIKAVIWDIFLAGTDTTSTTINWAMAELMKNPRSMKKTQAEVRQVFNRIGTVDESSISEMKFLKAVVKETLRLHPPGALLAPRECRERCVMNGLEIPIKTKVIVNAWAIGRDPEYWKEAERFSPERFFESPLIDYRGTSFEYIPFGADRRMCPGISFGMANTELALAMLLYHFDWKLPDGIQHDDLDMTEIFGISIRRKDELNIIPIVYHPSLAA</sequence>
<protein>
    <recommendedName>
        <fullName evidence="18">Cytochrome P450</fullName>
    </recommendedName>
</protein>
<reference evidence="16" key="2">
    <citation type="submission" date="2023-02" db="EMBL/GenBank/DDBJ databases">
        <authorList>
            <person name="Swenson N.G."/>
            <person name="Wegrzyn J.L."/>
            <person name="Mcevoy S.L."/>
        </authorList>
    </citation>
    <scope>NUCLEOTIDE SEQUENCE</scope>
    <source>
        <strain evidence="16">91603</strain>
        <tissue evidence="16">Leaf</tissue>
    </source>
</reference>